<proteinExistence type="inferred from homology"/>
<evidence type="ECO:0000256" key="6">
    <source>
        <dbReference type="ARBA" id="ARBA00023136"/>
    </source>
</evidence>
<dbReference type="PROSITE" id="PS51779">
    <property type="entry name" value="POTRA"/>
    <property type="match status" value="3"/>
</dbReference>
<dbReference type="InterPro" id="IPR010827">
    <property type="entry name" value="BamA/TamA_POTRA"/>
</dbReference>
<evidence type="ECO:0000313" key="11">
    <source>
        <dbReference type="EMBL" id="MDT9597684.1"/>
    </source>
</evidence>
<feature type="chain" id="PRO_5044935857" description="Outer membrane protein assembly factor BamA" evidence="8">
    <location>
        <begin position="30"/>
        <end position="896"/>
    </location>
</feature>
<reference evidence="11 12" key="1">
    <citation type="submission" date="2023-05" db="EMBL/GenBank/DDBJ databases">
        <authorList>
            <person name="Guo Y."/>
        </authorList>
    </citation>
    <scope>NUCLEOTIDE SEQUENCE [LARGE SCALE GENOMIC DNA]</scope>
    <source>
        <strain evidence="11 12">GR2756</strain>
    </source>
</reference>
<evidence type="ECO:0000256" key="2">
    <source>
        <dbReference type="ARBA" id="ARBA00022452"/>
    </source>
</evidence>
<feature type="signal peptide" evidence="8">
    <location>
        <begin position="1"/>
        <end position="29"/>
    </location>
</feature>
<keyword evidence="7 8" id="KW-0998">Cell outer membrane</keyword>
<dbReference type="HAMAP" id="MF_01430">
    <property type="entry name" value="OM_assembly_BamA"/>
    <property type="match status" value="1"/>
</dbReference>
<evidence type="ECO:0000256" key="3">
    <source>
        <dbReference type="ARBA" id="ARBA00022692"/>
    </source>
</evidence>
<dbReference type="InterPro" id="IPR000184">
    <property type="entry name" value="Bac_surfAg_D15"/>
</dbReference>
<keyword evidence="3 8" id="KW-0812">Transmembrane</keyword>
<organism evidence="11 12">
    <name type="scientific">Sphingosinicella rhizophila</name>
    <dbReference type="NCBI Taxonomy" id="3050082"/>
    <lineage>
        <taxon>Bacteria</taxon>
        <taxon>Pseudomonadati</taxon>
        <taxon>Pseudomonadota</taxon>
        <taxon>Alphaproteobacteria</taxon>
        <taxon>Sphingomonadales</taxon>
        <taxon>Sphingosinicellaceae</taxon>
        <taxon>Sphingosinicella</taxon>
    </lineage>
</organism>
<feature type="domain" description="POTRA" evidence="10">
    <location>
        <begin position="128"/>
        <end position="205"/>
    </location>
</feature>
<dbReference type="NCBIfam" id="TIGR03303">
    <property type="entry name" value="OM_YaeT"/>
    <property type="match status" value="1"/>
</dbReference>
<dbReference type="Proteomes" id="UP001259572">
    <property type="component" value="Unassembled WGS sequence"/>
</dbReference>
<dbReference type="InterPro" id="IPR023707">
    <property type="entry name" value="OM_assembly_BamA"/>
</dbReference>
<dbReference type="PANTHER" id="PTHR12815">
    <property type="entry name" value="SORTING AND ASSEMBLY MACHINERY SAMM50 PROTEIN FAMILY MEMBER"/>
    <property type="match status" value="1"/>
</dbReference>
<dbReference type="PIRSF" id="PIRSF006076">
    <property type="entry name" value="OM_assembly_OMP85"/>
    <property type="match status" value="1"/>
</dbReference>
<evidence type="ECO:0000256" key="7">
    <source>
        <dbReference type="ARBA" id="ARBA00023237"/>
    </source>
</evidence>
<evidence type="ECO:0000256" key="9">
    <source>
        <dbReference type="NCBIfam" id="TIGR03303"/>
    </source>
</evidence>
<dbReference type="InterPro" id="IPR039910">
    <property type="entry name" value="D15-like"/>
</dbReference>
<evidence type="ECO:0000313" key="12">
    <source>
        <dbReference type="Proteomes" id="UP001259572"/>
    </source>
</evidence>
<accession>A0ABU3Q2P9</accession>
<dbReference type="Gene3D" id="3.10.20.310">
    <property type="entry name" value="membrane protein fhac"/>
    <property type="match status" value="5"/>
</dbReference>
<comment type="subunit">
    <text evidence="8">Part of the Bam complex.</text>
</comment>
<feature type="domain" description="POTRA" evidence="10">
    <location>
        <begin position="208"/>
        <end position="296"/>
    </location>
</feature>
<feature type="domain" description="POTRA" evidence="10">
    <location>
        <begin position="381"/>
        <end position="455"/>
    </location>
</feature>
<name>A0ABU3Q2P9_9SPHN</name>
<keyword evidence="2 8" id="KW-1134">Transmembrane beta strand</keyword>
<evidence type="ECO:0000256" key="8">
    <source>
        <dbReference type="HAMAP-Rule" id="MF_01430"/>
    </source>
</evidence>
<sequence precursor="true">MKAFSKRRRLCAVLLTGTVLGGYAVPAVAQDQPAQEAPAAPSPVPVETPAPPVQQPWSGTVLSLNVAGNQRLEPETVISYMKLRVGEPYTKEQLDEALRDLYATELFADVQILGGDTGNLIIQVRENPVINRIVLEGNKRIKDDKINPEIRLAPRQIFTRTKARADVARIIELYRRQGRFAASVEPKIVQLDQNRVDVVFEISEGPKSKIRQINIIGNEEFSDGELRGEMVTKRTGLLSFLGSGNIYDPDRLAFDQQKLRQFYLTEGYADFRVVSAVAELTPDRRDFIITYVVEEGDRYKFADVKVESAIRDFRSEDLNRLLPMKSGDWYNAKQIEDTVTLLNESAGLFGYAFADVQPNFDRDKENKTMSVTFQVAETPRVYVERIDINGNTSTRDKVIRREFRLAEGDPFNSVRVKRSRDRIQSLGFFQDNLEIEQTQGSAADRVILAVDVEEKATGELQLSAGFSSLERFLINLSIAQRNFMGKGQTLRAGVNYSSYSKSIELGFTDPYVFDRNIAVGADIYRRDYNSFNYINGDERNTTYQQVTTGGQIRMGVPLTEYLSLQGRYSLNLEEVSLNRNTFFSDPEGDGIFTCDPLLAGRYLCDALGERLNSSIGYSLAFSTLNNSLRPTAGERLTLSQDFAGLGGDVHYLRTRINGAKYWGLGGGFVFSASAEAGYIHSFDDSTGPGVDPVRLIDRFFLGEPQMRGFDIRGVGPRIQRIPYNDDGTLVTDRKNITDDALGGRAYYLGRIELEIPLSAGIREFGLRPSAFIDVGAVFGVKNPVLQDLKPGDPGLFRPALNSDGLRLCTTGGETPVNTPIPAGASCPAGQSILTQAITGPFKEVFLGDTPKPRVSIGFGINWNSPFGPFRIDIAKALIKAEGDDTKLLTFNVGTAF</sequence>
<evidence type="ECO:0000256" key="4">
    <source>
        <dbReference type="ARBA" id="ARBA00022729"/>
    </source>
</evidence>
<protein>
    <recommendedName>
        <fullName evidence="8 9">Outer membrane protein assembly factor BamA</fullName>
    </recommendedName>
</protein>
<gene>
    <name evidence="8 11" type="primary">bamA</name>
    <name evidence="11" type="ORF">RQX22_01815</name>
</gene>
<keyword evidence="6 8" id="KW-0472">Membrane</keyword>
<comment type="function">
    <text evidence="8">Part of the outer membrane protein assembly complex, which is involved in assembly and insertion of beta-barrel proteins into the outer membrane.</text>
</comment>
<dbReference type="Pfam" id="PF07244">
    <property type="entry name" value="POTRA"/>
    <property type="match status" value="5"/>
</dbReference>
<comment type="subcellular location">
    <subcellularLocation>
        <location evidence="8">Cell outer membrane</location>
    </subcellularLocation>
    <subcellularLocation>
        <location evidence="1">Membrane</location>
    </subcellularLocation>
</comment>
<keyword evidence="4 8" id="KW-0732">Signal</keyword>
<dbReference type="PANTHER" id="PTHR12815:SF23">
    <property type="entry name" value="OUTER MEMBRANE PROTEIN ASSEMBLY FACTOR BAMA"/>
    <property type="match status" value="1"/>
</dbReference>
<keyword evidence="5 8" id="KW-0677">Repeat</keyword>
<dbReference type="EMBL" id="JAVUPU010000001">
    <property type="protein sequence ID" value="MDT9597684.1"/>
    <property type="molecule type" value="Genomic_DNA"/>
</dbReference>
<evidence type="ECO:0000259" key="10">
    <source>
        <dbReference type="PROSITE" id="PS51779"/>
    </source>
</evidence>
<dbReference type="InterPro" id="IPR034746">
    <property type="entry name" value="POTRA"/>
</dbReference>
<dbReference type="Gene3D" id="2.40.160.50">
    <property type="entry name" value="membrane protein fhac: a member of the omp85/tpsb transporter family"/>
    <property type="match status" value="1"/>
</dbReference>
<keyword evidence="12" id="KW-1185">Reference proteome</keyword>
<evidence type="ECO:0000256" key="1">
    <source>
        <dbReference type="ARBA" id="ARBA00004370"/>
    </source>
</evidence>
<dbReference type="Pfam" id="PF01103">
    <property type="entry name" value="Omp85"/>
    <property type="match status" value="1"/>
</dbReference>
<comment type="similarity">
    <text evidence="8">Belongs to the BamA family.</text>
</comment>
<evidence type="ECO:0000256" key="5">
    <source>
        <dbReference type="ARBA" id="ARBA00022737"/>
    </source>
</evidence>
<comment type="caution">
    <text evidence="11">The sequence shown here is derived from an EMBL/GenBank/DDBJ whole genome shotgun (WGS) entry which is preliminary data.</text>
</comment>